<accession>A0ABT8EXQ1</accession>
<comment type="caution">
    <text evidence="1">The sequence shown here is derived from an EMBL/GenBank/DDBJ whole genome shotgun (WGS) entry which is preliminary data.</text>
</comment>
<dbReference type="EMBL" id="JAUHJR010000008">
    <property type="protein sequence ID" value="MDN4162940.1"/>
    <property type="molecule type" value="Genomic_DNA"/>
</dbReference>
<organism evidence="1 2">
    <name type="scientific">Nocardioides abyssi</name>
    <dbReference type="NCBI Taxonomy" id="3058370"/>
    <lineage>
        <taxon>Bacteria</taxon>
        <taxon>Bacillati</taxon>
        <taxon>Actinomycetota</taxon>
        <taxon>Actinomycetes</taxon>
        <taxon>Propionibacteriales</taxon>
        <taxon>Nocardioidaceae</taxon>
        <taxon>Nocardioides</taxon>
    </lineage>
</organism>
<evidence type="ECO:0000313" key="2">
    <source>
        <dbReference type="Proteomes" id="UP001168537"/>
    </source>
</evidence>
<protein>
    <submittedName>
        <fullName evidence="1">Uncharacterized protein</fullName>
    </submittedName>
</protein>
<proteinExistence type="predicted"/>
<dbReference type="Proteomes" id="UP001168537">
    <property type="component" value="Unassembled WGS sequence"/>
</dbReference>
<name>A0ABT8EXQ1_9ACTN</name>
<reference evidence="1" key="1">
    <citation type="submission" date="2023-06" db="EMBL/GenBank/DDBJ databases">
        <title>Draft genome sequence of Nocardioides sp. SOB72.</title>
        <authorList>
            <person name="Zhang G."/>
        </authorList>
    </citation>
    <scope>NUCLEOTIDE SEQUENCE</scope>
    <source>
        <strain evidence="1">SOB72</strain>
    </source>
</reference>
<sequence length="1558" mass="158993">MAMRDEGYVEEVSVVKRGTYLVEDAPVGASFLLVEDASDFNDDGGTLQINGEVIDYTTANYVGNVLTLAAPLAGAAVRDAEVAVYPESMEKQAQVSVGDDSEAITAVVTHALFSRLKEGFRGDVKEAVALELIGGTWFVVDVIGETPSKITDEELDEETVLQPIFNAAEMAAAALAEAEAAMGFAVAKNKSFRQDEEPTDGMVDGDIWFDTDNGNKIYVYDSVNGWVAADAALAQEVLDAIEDAKADAALALQQSADAINAANAADAKAGTAQTAADNALSDAADAFTEATNASTAASTADAAAAAAAQLADEKNKVFVTDVEPTSGMDVNDLWINTAYQQNTLYIWSGTEWARHQDSTIAYASNAAANALGAAQAAQSTAANSSMTYIQSNAPTGRAQDLWIDTTSGANTPKRWNGSAWVAVTDKAATDAAAAATASSKTYIQNTAPTGRSQDLWIDTTNGANTPKRWNGTAWVAVSDKIATDAAAKATQAIADAAAAATAASNAQTKADQASTDAATAAGIANGKAVVLYQTTTPAASYQNSNTLWIDLTGSSNTPKRWSGSAWVAVSDKAATDAASAAAAAQSAANAAATAAQTAQTTAEGKGRVYYQTTAPASANQYDLWVDITAGANTPKRWNGLGWFPVTDKVATDAAAAASAAQSAASGALTAAQAKTTVYYQTTAPGSTNGQDLWVDTTAGANTPKRYNGSAWVPVTDKVATDAAALAGQANTAAGNAQTTANAKATVYFQNTPPASTLPQDLWIDTTNAANTPKRYISGAWTAVTDKVATDAAALASTANNTANTALQNANNAATTANGKNKVIFSTATASGTSGYVAGDIWFQRDAGNNIIGQWEFTGTGWASRYLSDAVLASLTVGKLQTGTLGAIEINMGTGGIIKSNDYNQTNKTGWRLGTGGLEIWNGVIKGSLVETSTLVVSQSNVTGLPTALSDRPTASTVTSQINTAVAAKTTTFAQGTVPTSTAAGDLWINTAASNKMYRANAAGATAIVTTGNGWYLVNDPTATSGGIKTFAQNTVPTSTASGDLWVNTGDNNKMYRANAAGVSAIVTTGNGWYLTQDPVGAANTAQTNAQNYADTQYGGTKNLVTSWTTPGQTTIAGGKLETNSVKADAVDALAITAKHTITGAMHQTDAAANVGIKFNSAAFIAYGGGTETFSITAATGAVAMKGELKSGSTISGALISGPLETASGATVGTKITSNGIIGYYQNSPMFTMDTSTGSLTVKGTIKSGSTIEGATLTGLLQTNSGNIGPKISTSGIYMYNNSGQQTFGASATSGSVSFIGALTAGTTVDGAIVTGGTIQTTANTYNGKPLGIKMNSTGFTAYDNFGDPTFTITGSTGAVAMKGTLTAGSNISGATITGSSFTTNTAGNPRITMGPGSGLSDNQIALYNNYTVLPGGLSGDGLQSRQSTFITSPTGQSGNSRAQITLTSWNASGSREVSVLADYMSIPPVTIGTGYQQLGGISGGQVTTNTNSASQVTITHSLGAVPKSVVCMGDEAYGSSRHNFTLVSMNSSTFTLTVRNTAGGLVSSPTKFTWLAIA</sequence>
<gene>
    <name evidence="1" type="ORF">QWY29_16340</name>
</gene>
<dbReference type="RefSeq" id="WP_300962092.1">
    <property type="nucleotide sequence ID" value="NZ_JAUHJR010000008.1"/>
</dbReference>
<evidence type="ECO:0000313" key="1">
    <source>
        <dbReference type="EMBL" id="MDN4162940.1"/>
    </source>
</evidence>
<keyword evidence="2" id="KW-1185">Reference proteome</keyword>